<feature type="region of interest" description="Disordered" evidence="1">
    <location>
        <begin position="214"/>
        <end position="278"/>
    </location>
</feature>
<gene>
    <name evidence="3" type="ORF">C7B82_03950</name>
</gene>
<keyword evidence="2" id="KW-0812">Transmembrane</keyword>
<evidence type="ECO:0000313" key="3">
    <source>
        <dbReference type="EMBL" id="PSB33645.1"/>
    </source>
</evidence>
<keyword evidence="4" id="KW-1185">Reference proteome</keyword>
<dbReference type="NCBIfam" id="NF033183">
    <property type="entry name" value="colliding_TM"/>
    <property type="match status" value="1"/>
</dbReference>
<dbReference type="Proteomes" id="UP000239576">
    <property type="component" value="Unassembled WGS sequence"/>
</dbReference>
<accession>A0A2T1ELR3</accession>
<dbReference type="AlphaFoldDB" id="A0A2T1ELR3"/>
<keyword evidence="2" id="KW-1133">Transmembrane helix</keyword>
<dbReference type="EMBL" id="PVWK01000017">
    <property type="protein sequence ID" value="PSB33645.1"/>
    <property type="molecule type" value="Genomic_DNA"/>
</dbReference>
<dbReference type="InterPro" id="IPR049610">
    <property type="entry name" value="LCTMP-like"/>
</dbReference>
<evidence type="ECO:0000313" key="4">
    <source>
        <dbReference type="Proteomes" id="UP000239576"/>
    </source>
</evidence>
<reference evidence="4" key="1">
    <citation type="submission" date="2018-02" db="EMBL/GenBank/DDBJ databases">
        <authorList>
            <person name="Moore K."/>
            <person name="Momper L."/>
        </authorList>
    </citation>
    <scope>NUCLEOTIDE SEQUENCE [LARGE SCALE GENOMIC DNA]</scope>
    <source>
        <strain evidence="4">ULC18</strain>
    </source>
</reference>
<sequence>MRSFWSDPYLWIHLAGLSAFPLFLEGCLIGFAMGEPFLPVWLELLLVAIVGITPILWMQWQRPFYIFSIVAVSVKPEALTEDQRRFLTLFKLPRNRVLAALVPVALVVVLRKAYEIAPIASASVSFLPAWHGLGLLLVAIAFLACNLFVQVPVSVASVMLSSESAFTATRPYPLEQVRRSFTIFGLQLKQILPPVLLETQTALATVPQSTAAEAAIQPSQKTDSATVDGANSFDDDVWAERTAPADPSALNTPAETDATGEAEAHRTESEASNEADLT</sequence>
<feature type="transmembrane region" description="Helical" evidence="2">
    <location>
        <begin position="126"/>
        <end position="149"/>
    </location>
</feature>
<dbReference type="RefSeq" id="WP_106255007.1">
    <property type="nucleotide sequence ID" value="NZ_CAWNSW010000080.1"/>
</dbReference>
<dbReference type="OrthoDB" id="484731at2"/>
<protein>
    <submittedName>
        <fullName evidence="3">Low-complexity tail membrane protein</fullName>
    </submittedName>
</protein>
<reference evidence="3 4" key="2">
    <citation type="submission" date="2018-03" db="EMBL/GenBank/DDBJ databases">
        <title>The ancient ancestry and fast evolution of plastids.</title>
        <authorList>
            <person name="Moore K.R."/>
            <person name="Magnabosco C."/>
            <person name="Momper L."/>
            <person name="Gold D.A."/>
            <person name="Bosak T."/>
            <person name="Fournier G.P."/>
        </authorList>
    </citation>
    <scope>NUCLEOTIDE SEQUENCE [LARGE SCALE GENOMIC DNA]</scope>
    <source>
        <strain evidence="3 4">ULC18</strain>
    </source>
</reference>
<feature type="compositionally biased region" description="Polar residues" evidence="1">
    <location>
        <begin position="214"/>
        <end position="225"/>
    </location>
</feature>
<evidence type="ECO:0000256" key="2">
    <source>
        <dbReference type="SAM" id="Phobius"/>
    </source>
</evidence>
<feature type="transmembrane region" description="Helical" evidence="2">
    <location>
        <begin position="40"/>
        <end position="58"/>
    </location>
</feature>
<proteinExistence type="predicted"/>
<evidence type="ECO:0000256" key="1">
    <source>
        <dbReference type="SAM" id="MobiDB-lite"/>
    </source>
</evidence>
<name>A0A2T1ELR3_9CYAN</name>
<keyword evidence="2" id="KW-0472">Membrane</keyword>
<comment type="caution">
    <text evidence="3">The sequence shown here is derived from an EMBL/GenBank/DDBJ whole genome shotgun (WGS) entry which is preliminary data.</text>
</comment>
<organism evidence="3 4">
    <name type="scientific">Stenomitos frigidus ULC18</name>
    <dbReference type="NCBI Taxonomy" id="2107698"/>
    <lineage>
        <taxon>Bacteria</taxon>
        <taxon>Bacillati</taxon>
        <taxon>Cyanobacteriota</taxon>
        <taxon>Cyanophyceae</taxon>
        <taxon>Leptolyngbyales</taxon>
        <taxon>Leptolyngbyaceae</taxon>
        <taxon>Stenomitos</taxon>
    </lineage>
</organism>
<feature type="transmembrane region" description="Helical" evidence="2">
    <location>
        <begin position="12"/>
        <end position="34"/>
    </location>
</feature>